<evidence type="ECO:0000256" key="2">
    <source>
        <dbReference type="ARBA" id="ARBA00006573"/>
    </source>
</evidence>
<dbReference type="NCBIfam" id="TIGR02861">
    <property type="entry name" value="SASP_H"/>
    <property type="match status" value="1"/>
</dbReference>
<dbReference type="GO" id="GO:0030435">
    <property type="term" value="P:sporulation resulting in formation of a cellular spore"/>
    <property type="evidence" value="ECO:0007669"/>
    <property type="project" value="UniProtKB-KW"/>
</dbReference>
<name>A0A220MMP9_9BACL</name>
<dbReference type="RefSeq" id="WP_088909644.1">
    <property type="nucleotide sequence ID" value="NZ_CP018145.1"/>
</dbReference>
<evidence type="ECO:0000313" key="5">
    <source>
        <dbReference type="Proteomes" id="UP000197781"/>
    </source>
</evidence>
<gene>
    <name evidence="4" type="ORF">BP422_22280</name>
</gene>
<reference evidence="4 5" key="1">
    <citation type="submission" date="2016-11" db="EMBL/GenBank/DDBJ databases">
        <authorList>
            <person name="Jaros S."/>
            <person name="Januszkiewicz K."/>
            <person name="Wedrychowicz H."/>
        </authorList>
    </citation>
    <scope>NUCLEOTIDE SEQUENCE [LARGE SCALE GENOMIC DNA]</scope>
    <source>
        <strain evidence="4 5">NF2</strain>
    </source>
</reference>
<protein>
    <submittedName>
        <fullName evidence="4">Small, acid-soluble spore protein, H family</fullName>
    </submittedName>
</protein>
<dbReference type="HAMAP" id="MF_00667">
    <property type="entry name" value="SspH"/>
    <property type="match status" value="1"/>
</dbReference>
<sequence>MNVTRAQAIMKSDDHIKVEYEGQAVWIDAVDEKTSTARVHEEKNPGHSRTVYVSQLMEVSQ</sequence>
<keyword evidence="3" id="KW-0749">Sporulation</keyword>
<dbReference type="Pfam" id="PF08141">
    <property type="entry name" value="SspH"/>
    <property type="match status" value="1"/>
</dbReference>
<dbReference type="GO" id="GO:0042601">
    <property type="term" value="C:endospore-forming forespore"/>
    <property type="evidence" value="ECO:0007669"/>
    <property type="project" value="InterPro"/>
</dbReference>
<evidence type="ECO:0000256" key="3">
    <source>
        <dbReference type="ARBA" id="ARBA00022969"/>
    </source>
</evidence>
<dbReference type="InterPro" id="IPR012610">
    <property type="entry name" value="SASP_SspH"/>
</dbReference>
<evidence type="ECO:0000313" key="4">
    <source>
        <dbReference type="EMBL" id="ASJ56035.1"/>
    </source>
</evidence>
<comment type="similarity">
    <text evidence="2">Belongs to the SspH family.</text>
</comment>
<dbReference type="AlphaFoldDB" id="A0A220MMP9"/>
<proteinExistence type="inferred from homology"/>
<comment type="subcellular location">
    <subcellularLocation>
        <location evidence="1">Spore core</location>
    </subcellularLocation>
</comment>
<evidence type="ECO:0000256" key="1">
    <source>
        <dbReference type="ARBA" id="ARBA00004288"/>
    </source>
</evidence>
<accession>A0A220MMP9</accession>
<organism evidence="4 5">
    <name type="scientific">Brevibacillus formosus</name>
    <dbReference type="NCBI Taxonomy" id="54913"/>
    <lineage>
        <taxon>Bacteria</taxon>
        <taxon>Bacillati</taxon>
        <taxon>Bacillota</taxon>
        <taxon>Bacilli</taxon>
        <taxon>Bacillales</taxon>
        <taxon>Paenibacillaceae</taxon>
        <taxon>Brevibacillus</taxon>
    </lineage>
</organism>
<dbReference type="GO" id="GO:0030436">
    <property type="term" value="P:asexual sporulation"/>
    <property type="evidence" value="ECO:0007669"/>
    <property type="project" value="InterPro"/>
</dbReference>
<dbReference type="KEGG" id="bfm:BP422_22280"/>
<dbReference type="Proteomes" id="UP000197781">
    <property type="component" value="Chromosome"/>
</dbReference>
<dbReference type="EMBL" id="CP018145">
    <property type="protein sequence ID" value="ASJ56035.1"/>
    <property type="molecule type" value="Genomic_DNA"/>
</dbReference>